<evidence type="ECO:0000256" key="1">
    <source>
        <dbReference type="SAM" id="SignalP"/>
    </source>
</evidence>
<keyword evidence="1" id="KW-0732">Signal</keyword>
<sequence length="184" mass="18847">MRTARGMSPLLVVGLSIVGLAGCASDSPKAMVPACGLVSPELAKQAVPDLPRESSTGVGLIRDGDSITVDLDDAQGAECTQSSATDSGNTLSIRITAPTEGEIDRLRAGSLDADDQKEGCEPLGVAGAIGSTCLVAGPSKPVVHVYSIWDSYVISIDLSRSDGPAADDRTLAAEIAQSVEEHLE</sequence>
<dbReference type="Proteomes" id="UP000193244">
    <property type="component" value="Unassembled WGS sequence"/>
</dbReference>
<dbReference type="AlphaFoldDB" id="A0A1X7J9C8"/>
<dbReference type="EMBL" id="FXAY01000002">
    <property type="protein sequence ID" value="SMG24413.1"/>
    <property type="molecule type" value="Genomic_DNA"/>
</dbReference>
<gene>
    <name evidence="2" type="ORF">SAMN06296010_1177</name>
</gene>
<evidence type="ECO:0000313" key="3">
    <source>
        <dbReference type="Proteomes" id="UP000193244"/>
    </source>
</evidence>
<keyword evidence="3" id="KW-1185">Reference proteome</keyword>
<evidence type="ECO:0000313" key="2">
    <source>
        <dbReference type="EMBL" id="SMG24413.1"/>
    </source>
</evidence>
<name>A0A1X7J9C8_9MICO</name>
<organism evidence="2 3">
    <name type="scientific">Agreia pratensis</name>
    <dbReference type="NCBI Taxonomy" id="150121"/>
    <lineage>
        <taxon>Bacteria</taxon>
        <taxon>Bacillati</taxon>
        <taxon>Actinomycetota</taxon>
        <taxon>Actinomycetes</taxon>
        <taxon>Micrococcales</taxon>
        <taxon>Microbacteriaceae</taxon>
        <taxon>Agreia</taxon>
    </lineage>
</organism>
<feature type="chain" id="PRO_5039229500" description="DUF3558 domain-containing protein" evidence="1">
    <location>
        <begin position="22"/>
        <end position="184"/>
    </location>
</feature>
<proteinExistence type="predicted"/>
<dbReference type="PROSITE" id="PS51257">
    <property type="entry name" value="PROKAR_LIPOPROTEIN"/>
    <property type="match status" value="1"/>
</dbReference>
<feature type="signal peptide" evidence="1">
    <location>
        <begin position="1"/>
        <end position="21"/>
    </location>
</feature>
<accession>A0A1X7J9C8</accession>
<protein>
    <recommendedName>
        <fullName evidence="4">DUF3558 domain-containing protein</fullName>
    </recommendedName>
</protein>
<reference evidence="3" key="1">
    <citation type="submission" date="2017-04" db="EMBL/GenBank/DDBJ databases">
        <authorList>
            <person name="Varghese N."/>
            <person name="Submissions S."/>
        </authorList>
    </citation>
    <scope>NUCLEOTIDE SEQUENCE [LARGE SCALE GENOMIC DNA]</scope>
    <source>
        <strain evidence="3">VKM Ac-2510</strain>
    </source>
</reference>
<evidence type="ECO:0008006" key="4">
    <source>
        <dbReference type="Google" id="ProtNLM"/>
    </source>
</evidence>